<name>A0A819SWU7_9BILA</name>
<dbReference type="EMBL" id="CAJOAY010004139">
    <property type="protein sequence ID" value="CAF4056384.1"/>
    <property type="molecule type" value="Genomic_DNA"/>
</dbReference>
<feature type="non-terminal residue" evidence="3">
    <location>
        <position position="1"/>
    </location>
</feature>
<dbReference type="AlphaFoldDB" id="A0A819SWU7"/>
<comment type="caution">
    <text evidence="3">The sequence shown here is derived from an EMBL/GenBank/DDBJ whole genome shotgun (WGS) entry which is preliminary data.</text>
</comment>
<dbReference type="Proteomes" id="UP000663844">
    <property type="component" value="Unassembled WGS sequence"/>
</dbReference>
<feature type="transmembrane region" description="Helical" evidence="1">
    <location>
        <begin position="24"/>
        <end position="46"/>
    </location>
</feature>
<evidence type="ECO:0000313" key="2">
    <source>
        <dbReference type="EMBL" id="CAF4056384.1"/>
    </source>
</evidence>
<evidence type="ECO:0000313" key="4">
    <source>
        <dbReference type="Proteomes" id="UP000663844"/>
    </source>
</evidence>
<reference evidence="3" key="1">
    <citation type="submission" date="2021-02" db="EMBL/GenBank/DDBJ databases">
        <authorList>
            <person name="Nowell W R."/>
        </authorList>
    </citation>
    <scope>NUCLEOTIDE SEQUENCE</scope>
</reference>
<gene>
    <name evidence="2" type="ORF">OKA104_LOCUS33111</name>
    <name evidence="3" type="ORF">OXD698_LOCUS33476</name>
</gene>
<proteinExistence type="predicted"/>
<keyword evidence="1" id="KW-0812">Transmembrane</keyword>
<evidence type="ECO:0000256" key="1">
    <source>
        <dbReference type="SAM" id="Phobius"/>
    </source>
</evidence>
<protein>
    <submittedName>
        <fullName evidence="3">Uncharacterized protein</fullName>
    </submittedName>
</protein>
<organism evidence="3 4">
    <name type="scientific">Adineta steineri</name>
    <dbReference type="NCBI Taxonomy" id="433720"/>
    <lineage>
        <taxon>Eukaryota</taxon>
        <taxon>Metazoa</taxon>
        <taxon>Spiralia</taxon>
        <taxon>Gnathifera</taxon>
        <taxon>Rotifera</taxon>
        <taxon>Eurotatoria</taxon>
        <taxon>Bdelloidea</taxon>
        <taxon>Adinetida</taxon>
        <taxon>Adinetidae</taxon>
        <taxon>Adineta</taxon>
    </lineage>
</organism>
<keyword evidence="1" id="KW-0472">Membrane</keyword>
<evidence type="ECO:0000313" key="3">
    <source>
        <dbReference type="EMBL" id="CAF4066776.1"/>
    </source>
</evidence>
<sequence length="77" mass="8209">MAGNTIEVQPSSMTTVSSPKRKKVCCTIVIVIFGIIVGGALTMLALRYRWGVQANRKTTTVRKGIVVLESGCGTGPR</sequence>
<accession>A0A819SWU7</accession>
<keyword evidence="1" id="KW-1133">Transmembrane helix</keyword>
<dbReference type="EMBL" id="CAJOAZ010004595">
    <property type="protein sequence ID" value="CAF4066776.1"/>
    <property type="molecule type" value="Genomic_DNA"/>
</dbReference>
<dbReference type="Proteomes" id="UP000663881">
    <property type="component" value="Unassembled WGS sequence"/>
</dbReference>